<dbReference type="SUPFAM" id="SSF54001">
    <property type="entry name" value="Cysteine proteinases"/>
    <property type="match status" value="1"/>
</dbReference>
<name>A0A3E1B990_RHILT</name>
<evidence type="ECO:0000256" key="4">
    <source>
        <dbReference type="SAM" id="MobiDB-lite"/>
    </source>
</evidence>
<keyword evidence="3" id="KW-0788">Thiol protease</keyword>
<dbReference type="GO" id="GO:0006508">
    <property type="term" value="P:proteolysis"/>
    <property type="evidence" value="ECO:0007669"/>
    <property type="project" value="UniProtKB-KW"/>
</dbReference>
<feature type="compositionally biased region" description="Polar residues" evidence="4">
    <location>
        <begin position="527"/>
        <end position="536"/>
    </location>
</feature>
<feature type="domain" description="Ubiquitin-like protease family profile" evidence="5">
    <location>
        <begin position="537"/>
        <end position="704"/>
    </location>
</feature>
<dbReference type="EMBL" id="NAOO01000031">
    <property type="protein sequence ID" value="RFB87044.1"/>
    <property type="molecule type" value="Genomic_DNA"/>
</dbReference>
<evidence type="ECO:0000256" key="1">
    <source>
        <dbReference type="ARBA" id="ARBA00022670"/>
    </source>
</evidence>
<gene>
    <name evidence="6" type="ORF">B5K10_23230</name>
</gene>
<feature type="region of interest" description="Disordered" evidence="4">
    <location>
        <begin position="38"/>
        <end position="94"/>
    </location>
</feature>
<dbReference type="Gene3D" id="3.40.395.10">
    <property type="entry name" value="Adenoviral Proteinase, Chain A"/>
    <property type="match status" value="1"/>
</dbReference>
<feature type="region of interest" description="Disordered" evidence="4">
    <location>
        <begin position="1"/>
        <end position="22"/>
    </location>
</feature>
<feature type="region of interest" description="Disordered" evidence="4">
    <location>
        <begin position="728"/>
        <end position="753"/>
    </location>
</feature>
<sequence>MYPRRNQSRDDDSREVSGWIEGVTGAFDTDASIEDCYSESRDMEQDPSDLRGQQEVDAATEVSTEVRVGAKRGRPADRGMHPDGASRMTGRRIHDPYPDDALIIDGLANEELSKLGPDSTSKRNVVQNIASNQRRFSHWLQKKGRGSIGSRLTGSDEQQRSLQEDFREFIKDEGKKISVSFDRLRQYLGAESQLKQHDPYPDDALIIDSLAKEELSKLGPVSTSRKNASNQRKFSAWLRRTGRESIVSRLTGSDEQRRSLQEDFRAFIKDEGKKVVVSLDRLRQYLGAESQLKQHVPYPDDALMIDSFTNEELSKLGSDSTSKRRKVVLNLASNKRRFSDWLRRTGRESIASRLTGSDEQQRSLKDDLREFIKDEGKRINVSLDRLRQYLGAASQLKQHHPYPDDALMIDGFAKEELSKLGPDSTSQRRVVLKLASNQRRFSDWLQTTGRESIASRLNGSEMQKWSLKIDYQDFTEAVGSCNVSFKRLRQYQQVVEANAASGLSPEQASGREPAGLDGRSDPRAESRSTSPLQQVDPSIEGRSGLSLDHTEWLGDQHIQTDYELLMQDLQRNDPDLAARTRLIDPLIAHYHLRLGDESTALSAFQRIVNNQNGRDTADFLFLPVSDASASDPDRRGTHWSLLLVDRRNREGPAAYHYDSFRGQNDEFAAMLAQRLGTRLEPVRMTQQRNDYDCGVFVVDGTRALVRRLARRDRPAVLHLDNLVADREQLQRRLSPAPNSARAGAAAAGPESSTQIADPAEFWHGVGQPGQLPDSWNTATFQQDLPSAAYSPVQSVNPPDAPWEQSLGASIFGTPQFMLPVEDLGGAVPASWQHGNQPVPDDLLPAMSWYELLPSADKPQTSISIHGVPYTATLGPSGRENDIYLFLQGW</sequence>
<dbReference type="GO" id="GO:0000338">
    <property type="term" value="P:protein deneddylation"/>
    <property type="evidence" value="ECO:0007669"/>
    <property type="project" value="TreeGrafter"/>
</dbReference>
<organism evidence="6 7">
    <name type="scientific">Rhizobium leguminosarum bv. trifolii</name>
    <dbReference type="NCBI Taxonomy" id="386"/>
    <lineage>
        <taxon>Bacteria</taxon>
        <taxon>Pseudomonadati</taxon>
        <taxon>Pseudomonadota</taxon>
        <taxon>Alphaproteobacteria</taxon>
        <taxon>Hyphomicrobiales</taxon>
        <taxon>Rhizobiaceae</taxon>
        <taxon>Rhizobium/Agrobacterium group</taxon>
        <taxon>Rhizobium</taxon>
    </lineage>
</organism>
<accession>A0A3E1B990</accession>
<feature type="region of interest" description="Disordered" evidence="4">
    <location>
        <begin position="499"/>
        <end position="541"/>
    </location>
</feature>
<dbReference type="PANTHER" id="PTHR46468">
    <property type="entry name" value="SENTRIN-SPECIFIC PROTEASE 8"/>
    <property type="match status" value="1"/>
</dbReference>
<comment type="caution">
    <text evidence="6">The sequence shown here is derived from an EMBL/GenBank/DDBJ whole genome shotgun (WGS) entry which is preliminary data.</text>
</comment>
<dbReference type="GO" id="GO:0019784">
    <property type="term" value="F:deNEDDylase activity"/>
    <property type="evidence" value="ECO:0007669"/>
    <property type="project" value="InterPro"/>
</dbReference>
<dbReference type="PANTHER" id="PTHR46468:SF1">
    <property type="entry name" value="SENTRIN-SPECIFIC PROTEASE 8"/>
    <property type="match status" value="1"/>
</dbReference>
<evidence type="ECO:0000313" key="7">
    <source>
        <dbReference type="Proteomes" id="UP000256748"/>
    </source>
</evidence>
<evidence type="ECO:0000313" key="6">
    <source>
        <dbReference type="EMBL" id="RFB87044.1"/>
    </source>
</evidence>
<feature type="compositionally biased region" description="Basic and acidic residues" evidence="4">
    <location>
        <begin position="38"/>
        <end position="54"/>
    </location>
</feature>
<protein>
    <recommendedName>
        <fullName evidence="5">Ubiquitin-like protease family profile domain-containing protein</fullName>
    </recommendedName>
</protein>
<dbReference type="AlphaFoldDB" id="A0A3E1B990"/>
<reference evidence="6 7" key="1">
    <citation type="submission" date="2017-03" db="EMBL/GenBank/DDBJ databases">
        <title>Genome analysis of Rhizobial strains effectives or ineffectives for nitrogen fixation isolated from bean seeds.</title>
        <authorList>
            <person name="Peralta H."/>
            <person name="Aguilar-Vera A."/>
            <person name="Mora Y."/>
            <person name="Vargas-Lagunas C."/>
            <person name="Girard L."/>
            <person name="Mora J."/>
        </authorList>
    </citation>
    <scope>NUCLEOTIDE SEQUENCE [LARGE SCALE GENOMIC DNA]</scope>
    <source>
        <strain evidence="6 7">CCGM5</strain>
    </source>
</reference>
<evidence type="ECO:0000259" key="5">
    <source>
        <dbReference type="PROSITE" id="PS50600"/>
    </source>
</evidence>
<dbReference type="GO" id="GO:0008234">
    <property type="term" value="F:cysteine-type peptidase activity"/>
    <property type="evidence" value="ECO:0007669"/>
    <property type="project" value="UniProtKB-KW"/>
</dbReference>
<keyword evidence="2" id="KW-0378">Hydrolase</keyword>
<evidence type="ECO:0000256" key="3">
    <source>
        <dbReference type="ARBA" id="ARBA00022807"/>
    </source>
</evidence>
<feature type="compositionally biased region" description="Low complexity" evidence="4">
    <location>
        <begin position="734"/>
        <end position="752"/>
    </location>
</feature>
<dbReference type="PROSITE" id="PS50600">
    <property type="entry name" value="ULP_PROTEASE"/>
    <property type="match status" value="1"/>
</dbReference>
<dbReference type="Proteomes" id="UP000256748">
    <property type="component" value="Unassembled WGS sequence"/>
</dbReference>
<proteinExistence type="predicted"/>
<dbReference type="Pfam" id="PF02902">
    <property type="entry name" value="Peptidase_C48"/>
    <property type="match status" value="1"/>
</dbReference>
<evidence type="ECO:0000256" key="2">
    <source>
        <dbReference type="ARBA" id="ARBA00022801"/>
    </source>
</evidence>
<dbReference type="InterPro" id="IPR038765">
    <property type="entry name" value="Papain-like_cys_pep_sf"/>
</dbReference>
<keyword evidence="1" id="KW-0645">Protease</keyword>
<dbReference type="InterPro" id="IPR003653">
    <property type="entry name" value="Peptidase_C48_C"/>
</dbReference>
<dbReference type="InterPro" id="IPR044613">
    <property type="entry name" value="Nep1/2-like"/>
</dbReference>
<dbReference type="RefSeq" id="WP_116275238.1">
    <property type="nucleotide sequence ID" value="NZ_KZ859526.1"/>
</dbReference>